<evidence type="ECO:0000256" key="4">
    <source>
        <dbReference type="ARBA" id="ARBA00022989"/>
    </source>
</evidence>
<feature type="transmembrane region" description="Helical" evidence="7">
    <location>
        <begin position="257"/>
        <end position="279"/>
    </location>
</feature>
<evidence type="ECO:0000256" key="5">
    <source>
        <dbReference type="ARBA" id="ARBA00023136"/>
    </source>
</evidence>
<comment type="similarity">
    <text evidence="2">Belongs to the TMEM39 family.</text>
</comment>
<comment type="caution">
    <text evidence="8">The sequence shown here is derived from an EMBL/GenBank/DDBJ whole genome shotgun (WGS) entry which is preliminary data.</text>
</comment>
<evidence type="ECO:0000256" key="1">
    <source>
        <dbReference type="ARBA" id="ARBA00004141"/>
    </source>
</evidence>
<dbReference type="PANTHER" id="PTHR12995">
    <property type="entry name" value="FI21814P1"/>
    <property type="match status" value="1"/>
</dbReference>
<dbReference type="Proteomes" id="UP000625711">
    <property type="component" value="Unassembled WGS sequence"/>
</dbReference>
<keyword evidence="4 7" id="KW-1133">Transmembrane helix</keyword>
<dbReference type="PANTHER" id="PTHR12995:SF4">
    <property type="entry name" value="FI21814P1"/>
    <property type="match status" value="1"/>
</dbReference>
<feature type="transmembrane region" description="Helical" evidence="7">
    <location>
        <begin position="50"/>
        <end position="69"/>
    </location>
</feature>
<dbReference type="Pfam" id="PF10271">
    <property type="entry name" value="Tmp39"/>
    <property type="match status" value="2"/>
</dbReference>
<dbReference type="AlphaFoldDB" id="A0A834HP97"/>
<evidence type="ECO:0000313" key="9">
    <source>
        <dbReference type="Proteomes" id="UP000625711"/>
    </source>
</evidence>
<reference evidence="8" key="1">
    <citation type="submission" date="2020-08" db="EMBL/GenBank/DDBJ databases">
        <title>Genome sequencing and assembly of the red palm weevil Rhynchophorus ferrugineus.</title>
        <authorList>
            <person name="Dias G.B."/>
            <person name="Bergman C.M."/>
            <person name="Manee M."/>
        </authorList>
    </citation>
    <scope>NUCLEOTIDE SEQUENCE</scope>
    <source>
        <strain evidence="8">AA-2017</strain>
        <tissue evidence="8">Whole larva</tissue>
    </source>
</reference>
<protein>
    <submittedName>
        <fullName evidence="8">Uncharacterized protein</fullName>
    </submittedName>
</protein>
<keyword evidence="3 7" id="KW-0812">Transmembrane</keyword>
<evidence type="ECO:0000256" key="6">
    <source>
        <dbReference type="SAM" id="MobiDB-lite"/>
    </source>
</evidence>
<feature type="compositionally biased region" description="Polar residues" evidence="6">
    <location>
        <begin position="11"/>
        <end position="24"/>
    </location>
</feature>
<dbReference type="OrthoDB" id="438179at2759"/>
<feature type="transmembrane region" description="Helical" evidence="7">
    <location>
        <begin position="355"/>
        <end position="374"/>
    </location>
</feature>
<accession>A0A834HP97</accession>
<evidence type="ECO:0000256" key="3">
    <source>
        <dbReference type="ARBA" id="ARBA00022692"/>
    </source>
</evidence>
<feature type="transmembrane region" description="Helical" evidence="7">
    <location>
        <begin position="89"/>
        <end position="110"/>
    </location>
</feature>
<proteinExistence type="inferred from homology"/>
<keyword evidence="5 7" id="KW-0472">Membrane</keyword>
<comment type="subcellular location">
    <subcellularLocation>
        <location evidence="1">Membrane</location>
        <topology evidence="1">Multi-pass membrane protein</topology>
    </subcellularLocation>
</comment>
<evidence type="ECO:0000313" key="8">
    <source>
        <dbReference type="EMBL" id="KAF7266075.1"/>
    </source>
</evidence>
<feature type="transmembrane region" description="Helical" evidence="7">
    <location>
        <begin position="224"/>
        <end position="245"/>
    </location>
</feature>
<evidence type="ECO:0000256" key="2">
    <source>
        <dbReference type="ARBA" id="ARBA00010737"/>
    </source>
</evidence>
<gene>
    <name evidence="8" type="ORF">GWI33_020587</name>
</gene>
<feature type="transmembrane region" description="Helical" evidence="7">
    <location>
        <begin position="131"/>
        <end position="153"/>
    </location>
</feature>
<dbReference type="InterPro" id="IPR019397">
    <property type="entry name" value="Uncharacterised_TMEM39"/>
</dbReference>
<keyword evidence="9" id="KW-1185">Reference proteome</keyword>
<organism evidence="8 9">
    <name type="scientific">Rhynchophorus ferrugineus</name>
    <name type="common">Red palm weevil</name>
    <name type="synonym">Curculio ferrugineus</name>
    <dbReference type="NCBI Taxonomy" id="354439"/>
    <lineage>
        <taxon>Eukaryota</taxon>
        <taxon>Metazoa</taxon>
        <taxon>Ecdysozoa</taxon>
        <taxon>Arthropoda</taxon>
        <taxon>Hexapoda</taxon>
        <taxon>Insecta</taxon>
        <taxon>Pterygota</taxon>
        <taxon>Neoptera</taxon>
        <taxon>Endopterygota</taxon>
        <taxon>Coleoptera</taxon>
        <taxon>Polyphaga</taxon>
        <taxon>Cucujiformia</taxon>
        <taxon>Curculionidae</taxon>
        <taxon>Dryophthorinae</taxon>
        <taxon>Rhynchophorus</taxon>
    </lineage>
</organism>
<name>A0A834HP97_RHYFE</name>
<evidence type="ECO:0000256" key="7">
    <source>
        <dbReference type="SAM" id="Phobius"/>
    </source>
</evidence>
<dbReference type="GO" id="GO:0016020">
    <property type="term" value="C:membrane"/>
    <property type="evidence" value="ECO:0007669"/>
    <property type="project" value="UniProtKB-SubCell"/>
</dbReference>
<feature type="transmembrane region" description="Helical" evidence="7">
    <location>
        <begin position="380"/>
        <end position="399"/>
    </location>
</feature>
<feature type="transmembrane region" description="Helical" evidence="7">
    <location>
        <begin position="159"/>
        <end position="177"/>
    </location>
</feature>
<feature type="region of interest" description="Disordered" evidence="6">
    <location>
        <begin position="1"/>
        <end position="25"/>
    </location>
</feature>
<dbReference type="EMBL" id="JAACXV010014571">
    <property type="protein sequence ID" value="KAF7266075.1"/>
    <property type="molecule type" value="Genomic_DNA"/>
</dbReference>
<sequence length="437" mass="51164">MPPGPRRLSRANRSQNDGSCSKNPPITPAIEPPILPKHFPFPNIPLESDVLFDFLMAIFAIIGMGLQFLNMYKSVWWLPQSYTQNTMNFYLIDVNLVVFIIILYLRRLYYHMGRKLISKLYSTKSEEELSSLTRYILSMFYAGIVGMSAIIILGNQQKITILYLCYPFLVYVILFGLQVRPFFETVSWCSNGIPPIHACSSNPSDIRKECELLKSNFNDRIKQICFTSAVNAYYGGFVPFCFAQPQLVFDKNWCFQHVVFIFWSSFIFSLCYMLSLRYWDITHRSVLHLGMWEKVAPGRNVILVPSEWKDDKLWPGGVLVKYEKSTWRAMGDCNSNKPGDKSLNRYYKLCIRPSHLLLLVLILHSLMILYQMIVLIKTSAWYKIISVVIMLLFNYYGMYKVLRDFLVSYSFYKPSEDSVRRRERHIQLNKTPHRKFI</sequence>